<reference evidence="4 5" key="2">
    <citation type="submission" date="2017-02" db="EMBL/GenBank/DDBJ databases">
        <title>A genome survey and senescence transcriptome analysis in Lentinula edodes.</title>
        <authorList>
            <person name="Sakamoto Y."/>
            <person name="Nakade K."/>
            <person name="Sato S."/>
            <person name="Yoshida Y."/>
            <person name="Miyazaki K."/>
            <person name="Natsume S."/>
            <person name="Konno N."/>
        </authorList>
    </citation>
    <scope>NUCLEOTIDE SEQUENCE [LARGE SCALE GENOMIC DNA]</scope>
    <source>
        <strain evidence="4 5">NBRC 111202</strain>
    </source>
</reference>
<keyword evidence="3" id="KW-0812">Transmembrane</keyword>
<name>A0A1Q3ETB3_LENED</name>
<reference evidence="4 5" key="1">
    <citation type="submission" date="2016-08" db="EMBL/GenBank/DDBJ databases">
        <authorList>
            <consortium name="Lentinula edodes genome sequencing consortium"/>
            <person name="Sakamoto Y."/>
            <person name="Nakade K."/>
            <person name="Sato S."/>
            <person name="Yoshida Y."/>
            <person name="Miyazaki K."/>
            <person name="Natsume S."/>
            <person name="Konno N."/>
        </authorList>
    </citation>
    <scope>NUCLEOTIDE SEQUENCE [LARGE SCALE GENOMIC DNA]</scope>
    <source>
        <strain evidence="4 5">NBRC 111202</strain>
    </source>
</reference>
<sequence>MRSILVRFSVSKDVDSCNKHIHRGNQGANFLSNPPRRNSSSMELQILSTIPSTSASNDPREIFNDSDWSKSTIRLEQDTLHAGSAPLSNTNSPRPILEHEPENAVSLPPMDSGFHAWAYLVSAWFVELLVWSFPFSYGVFLNFYATDPDFQHYSSSSLALVGSLSSGVLYLTSPVIIPIINRYPWHKRNAMILGVILCVSGLVGAAYANKMWHLILTQGIIYSVGGSLLYFPMTTYLFEWFSVRKGMANGVIYSGTGVGGVITPFVVETLLNRYGRRTTLLSLAVAFLILSIPCLPFIKPRVPVAHVVDIRSINTKFLRFSPFWILFAANIFQGLGSFLPSLYLPTFASDLNLGTTSGTLALSFLNGASVPGLIFLGWLSDALDVQWSILISSLGSASAVFFLWGFSETTSDGDDPRQASSLMGIFIAGRGIGNVLAAPIASGLLHPWYLTEKSHAAYGFEGYGPLIIFTGVTLLVSSVGTGYRILDKKRGHQLPLDITKGVKDSSIN</sequence>
<proteinExistence type="inferred from homology"/>
<feature type="transmembrane region" description="Helical" evidence="3">
    <location>
        <begin position="385"/>
        <end position="406"/>
    </location>
</feature>
<dbReference type="EMBL" id="BDGU01001742">
    <property type="protein sequence ID" value="GAW10450.1"/>
    <property type="molecule type" value="Genomic_DNA"/>
</dbReference>
<keyword evidence="3" id="KW-1133">Transmembrane helix</keyword>
<keyword evidence="3" id="KW-0472">Membrane</keyword>
<dbReference type="PANTHER" id="PTHR11360:SF287">
    <property type="entry name" value="MFS MONOCARBOXYLATE TRANSPORTER"/>
    <property type="match status" value="1"/>
</dbReference>
<comment type="subcellular location">
    <subcellularLocation>
        <location evidence="1">Membrane</location>
        <topology evidence="1">Multi-pass membrane protein</topology>
    </subcellularLocation>
</comment>
<dbReference type="GO" id="GO:0022857">
    <property type="term" value="F:transmembrane transporter activity"/>
    <property type="evidence" value="ECO:0007669"/>
    <property type="project" value="InterPro"/>
</dbReference>
<feature type="transmembrane region" description="Helical" evidence="3">
    <location>
        <begin position="280"/>
        <end position="298"/>
    </location>
</feature>
<dbReference type="SUPFAM" id="SSF103473">
    <property type="entry name" value="MFS general substrate transporter"/>
    <property type="match status" value="1"/>
</dbReference>
<dbReference type="Proteomes" id="UP000188533">
    <property type="component" value="Unassembled WGS sequence"/>
</dbReference>
<gene>
    <name evidence="4" type="ORF">LENED_012713</name>
</gene>
<evidence type="ECO:0000313" key="4">
    <source>
        <dbReference type="EMBL" id="GAW10450.1"/>
    </source>
</evidence>
<accession>A0A1Q3ETB3</accession>
<evidence type="ECO:0000313" key="5">
    <source>
        <dbReference type="Proteomes" id="UP000188533"/>
    </source>
</evidence>
<dbReference type="Pfam" id="PF07690">
    <property type="entry name" value="MFS_1"/>
    <property type="match status" value="1"/>
</dbReference>
<dbReference type="InterPro" id="IPR050327">
    <property type="entry name" value="Proton-linked_MCT"/>
</dbReference>
<evidence type="ECO:0000256" key="3">
    <source>
        <dbReference type="SAM" id="Phobius"/>
    </source>
</evidence>
<dbReference type="InterPro" id="IPR036259">
    <property type="entry name" value="MFS_trans_sf"/>
</dbReference>
<feature type="transmembrane region" description="Helical" evidence="3">
    <location>
        <begin position="323"/>
        <end position="348"/>
    </location>
</feature>
<dbReference type="AlphaFoldDB" id="A0A1Q3ETB3"/>
<feature type="transmembrane region" description="Helical" evidence="3">
    <location>
        <begin position="189"/>
        <end position="208"/>
    </location>
</feature>
<dbReference type="PANTHER" id="PTHR11360">
    <property type="entry name" value="MONOCARBOXYLATE TRANSPORTER"/>
    <property type="match status" value="1"/>
</dbReference>
<comment type="caution">
    <text evidence="4">The sequence shown here is derived from an EMBL/GenBank/DDBJ whole genome shotgun (WGS) entry which is preliminary data.</text>
</comment>
<dbReference type="GO" id="GO:0016020">
    <property type="term" value="C:membrane"/>
    <property type="evidence" value="ECO:0007669"/>
    <property type="project" value="UniProtKB-SubCell"/>
</dbReference>
<feature type="transmembrane region" description="Helical" evidence="3">
    <location>
        <begin position="462"/>
        <end position="486"/>
    </location>
</feature>
<evidence type="ECO:0000256" key="1">
    <source>
        <dbReference type="ARBA" id="ARBA00004141"/>
    </source>
</evidence>
<comment type="similarity">
    <text evidence="2">Belongs to the major facilitator superfamily. Monocarboxylate porter (TC 2.A.1.13) family.</text>
</comment>
<organism evidence="4 5">
    <name type="scientific">Lentinula edodes</name>
    <name type="common">Shiitake mushroom</name>
    <name type="synonym">Lentinus edodes</name>
    <dbReference type="NCBI Taxonomy" id="5353"/>
    <lineage>
        <taxon>Eukaryota</taxon>
        <taxon>Fungi</taxon>
        <taxon>Dikarya</taxon>
        <taxon>Basidiomycota</taxon>
        <taxon>Agaricomycotina</taxon>
        <taxon>Agaricomycetes</taxon>
        <taxon>Agaricomycetidae</taxon>
        <taxon>Agaricales</taxon>
        <taxon>Marasmiineae</taxon>
        <taxon>Omphalotaceae</taxon>
        <taxon>Lentinula</taxon>
    </lineage>
</organism>
<dbReference type="Gene3D" id="1.20.1250.20">
    <property type="entry name" value="MFS general substrate transporter like domains"/>
    <property type="match status" value="1"/>
</dbReference>
<feature type="transmembrane region" description="Helical" evidence="3">
    <location>
        <begin position="157"/>
        <end position="177"/>
    </location>
</feature>
<keyword evidence="5" id="KW-1185">Reference proteome</keyword>
<evidence type="ECO:0000256" key="2">
    <source>
        <dbReference type="ARBA" id="ARBA00006727"/>
    </source>
</evidence>
<feature type="transmembrane region" description="Helical" evidence="3">
    <location>
        <begin position="360"/>
        <end position="379"/>
    </location>
</feature>
<protein>
    <submittedName>
        <fullName evidence="4">MFS general substrate transporter</fullName>
    </submittedName>
</protein>
<feature type="transmembrane region" description="Helical" evidence="3">
    <location>
        <begin position="220"/>
        <end position="238"/>
    </location>
</feature>
<dbReference type="InterPro" id="IPR011701">
    <property type="entry name" value="MFS"/>
</dbReference>
<feature type="transmembrane region" description="Helical" evidence="3">
    <location>
        <begin position="427"/>
        <end position="450"/>
    </location>
</feature>
<feature type="transmembrane region" description="Helical" evidence="3">
    <location>
        <begin position="116"/>
        <end position="137"/>
    </location>
</feature>